<proteinExistence type="predicted"/>
<keyword evidence="2" id="KW-1185">Reference proteome</keyword>
<dbReference type="Proteomes" id="UP000057737">
    <property type="component" value="Unassembled WGS sequence"/>
</dbReference>
<gene>
    <name evidence="1" type="ORF">AS156_28545</name>
</gene>
<accession>A0A125QAH4</accession>
<sequence>MMSARIDTECCNRQRSSADGGELLTQQLVEIMPNRRLSRIAEKDFILERPSLFFGTPRYQLHFEAIVLNVSKAGNADDTLRQRIAVVMLCTLQQRCLVEPVAALDFPEFAQRSVSPFPQQLGIALSF</sequence>
<reference evidence="1 2" key="1">
    <citation type="submission" date="2015-11" db="EMBL/GenBank/DDBJ databases">
        <title>Draft Genome Sequence of the Strain BR 10303 (Bradyrhizobium sp.) isolated from nodules of Centrolobium paraense.</title>
        <authorList>
            <person name="Zelli J.E."/>
            <person name="Simoes-Araujo J.L."/>
            <person name="Barauna A.C."/>
            <person name="Silva K."/>
        </authorList>
    </citation>
    <scope>NUCLEOTIDE SEQUENCE [LARGE SCALE GENOMIC DNA]</scope>
    <source>
        <strain evidence="1 2">BR 10303</strain>
    </source>
</reference>
<name>A0A125QAH4_9BRAD</name>
<organism evidence="1 2">
    <name type="scientific">Bradyrhizobium macuxiense</name>
    <dbReference type="NCBI Taxonomy" id="1755647"/>
    <lineage>
        <taxon>Bacteria</taxon>
        <taxon>Pseudomonadati</taxon>
        <taxon>Pseudomonadota</taxon>
        <taxon>Alphaproteobacteria</taxon>
        <taxon>Hyphomicrobiales</taxon>
        <taxon>Nitrobacteraceae</taxon>
        <taxon>Bradyrhizobium</taxon>
    </lineage>
</organism>
<evidence type="ECO:0000313" key="2">
    <source>
        <dbReference type="Proteomes" id="UP000057737"/>
    </source>
</evidence>
<comment type="caution">
    <text evidence="1">The sequence shown here is derived from an EMBL/GenBank/DDBJ whole genome shotgun (WGS) entry which is preliminary data.</text>
</comment>
<evidence type="ECO:0000313" key="1">
    <source>
        <dbReference type="EMBL" id="KWV60532.1"/>
    </source>
</evidence>
<dbReference type="EMBL" id="LNCU01000015">
    <property type="protein sequence ID" value="KWV60532.1"/>
    <property type="molecule type" value="Genomic_DNA"/>
</dbReference>
<protein>
    <submittedName>
        <fullName evidence="1">Uncharacterized protein</fullName>
    </submittedName>
</protein>
<dbReference type="AlphaFoldDB" id="A0A125QAH4"/>